<dbReference type="Pfam" id="PF01956">
    <property type="entry name" value="EMC3_TMCO1"/>
    <property type="match status" value="1"/>
</dbReference>
<evidence type="ECO:0000256" key="15">
    <source>
        <dbReference type="SAM" id="Phobius"/>
    </source>
</evidence>
<evidence type="ECO:0000256" key="6">
    <source>
        <dbReference type="ARBA" id="ARBA00022692"/>
    </source>
</evidence>
<evidence type="ECO:0000256" key="8">
    <source>
        <dbReference type="ARBA" id="ARBA00022837"/>
    </source>
</evidence>
<dbReference type="GO" id="GO:0005262">
    <property type="term" value="F:calcium channel activity"/>
    <property type="evidence" value="ECO:0007669"/>
    <property type="project" value="UniProtKB-KW"/>
</dbReference>
<evidence type="ECO:0000256" key="12">
    <source>
        <dbReference type="ARBA" id="ARBA00023136"/>
    </source>
</evidence>
<dbReference type="PANTHER" id="PTHR20917">
    <property type="entry name" value="PNAS-RELATED"/>
    <property type="match status" value="1"/>
</dbReference>
<dbReference type="GO" id="GO:0032469">
    <property type="term" value="P:endoplasmic reticulum calcium ion homeostasis"/>
    <property type="evidence" value="ECO:0007669"/>
    <property type="project" value="InterPro"/>
</dbReference>
<evidence type="ECO:0008006" key="18">
    <source>
        <dbReference type="Google" id="ProtNLM"/>
    </source>
</evidence>
<evidence type="ECO:0000256" key="3">
    <source>
        <dbReference type="ARBA" id="ARBA00022448"/>
    </source>
</evidence>
<feature type="transmembrane region" description="Helical" evidence="15">
    <location>
        <begin position="20"/>
        <end position="43"/>
    </location>
</feature>
<keyword evidence="3" id="KW-0813">Transport</keyword>
<evidence type="ECO:0000256" key="4">
    <source>
        <dbReference type="ARBA" id="ARBA00022568"/>
    </source>
</evidence>
<keyword evidence="5" id="KW-0107">Calcium channel</keyword>
<gene>
    <name evidence="16" type="ORF">PPROV_000081400</name>
</gene>
<accession>A0A830H623</accession>
<evidence type="ECO:0000256" key="10">
    <source>
        <dbReference type="ARBA" id="ARBA00023054"/>
    </source>
</evidence>
<keyword evidence="13" id="KW-0407">Ion channel</keyword>
<evidence type="ECO:0000256" key="1">
    <source>
        <dbReference type="ARBA" id="ARBA00004477"/>
    </source>
</evidence>
<evidence type="ECO:0000313" key="16">
    <source>
        <dbReference type="EMBL" id="GHP02058.1"/>
    </source>
</evidence>
<dbReference type="InterPro" id="IPR008559">
    <property type="entry name" value="TMCO1"/>
</dbReference>
<dbReference type="InterPro" id="IPR002809">
    <property type="entry name" value="EMC3/TMCO1"/>
</dbReference>
<dbReference type="SMART" id="SM01415">
    <property type="entry name" value="DUF106"/>
    <property type="match status" value="1"/>
</dbReference>
<evidence type="ECO:0000256" key="7">
    <source>
        <dbReference type="ARBA" id="ARBA00022824"/>
    </source>
</evidence>
<organism evidence="16 17">
    <name type="scientific">Pycnococcus provasolii</name>
    <dbReference type="NCBI Taxonomy" id="41880"/>
    <lineage>
        <taxon>Eukaryota</taxon>
        <taxon>Viridiplantae</taxon>
        <taxon>Chlorophyta</taxon>
        <taxon>Pseudoscourfieldiophyceae</taxon>
        <taxon>Pseudoscourfieldiales</taxon>
        <taxon>Pycnococcaceae</taxon>
        <taxon>Pycnococcus</taxon>
    </lineage>
</organism>
<dbReference type="Proteomes" id="UP000660262">
    <property type="component" value="Unassembled WGS sequence"/>
</dbReference>
<keyword evidence="10" id="KW-0175">Coiled coil</keyword>
<keyword evidence="6 15" id="KW-0812">Transmembrane</keyword>
<dbReference type="GO" id="GO:0005789">
    <property type="term" value="C:endoplasmic reticulum membrane"/>
    <property type="evidence" value="ECO:0007669"/>
    <property type="project" value="UniProtKB-SubCell"/>
</dbReference>
<evidence type="ECO:0000256" key="13">
    <source>
        <dbReference type="ARBA" id="ARBA00023303"/>
    </source>
</evidence>
<keyword evidence="9 15" id="KW-1133">Transmembrane helix</keyword>
<comment type="similarity">
    <text evidence="2">Belongs to the TMCO1 family.</text>
</comment>
<keyword evidence="4" id="KW-0109">Calcium transport</keyword>
<keyword evidence="12 15" id="KW-0472">Membrane</keyword>
<keyword evidence="8" id="KW-0106">Calcium</keyword>
<name>A0A830H623_9CHLO</name>
<evidence type="ECO:0000313" key="17">
    <source>
        <dbReference type="Proteomes" id="UP000660262"/>
    </source>
</evidence>
<evidence type="ECO:0000256" key="14">
    <source>
        <dbReference type="SAM" id="MobiDB-lite"/>
    </source>
</evidence>
<feature type="region of interest" description="Disordered" evidence="14">
    <location>
        <begin position="70"/>
        <end position="98"/>
    </location>
</feature>
<dbReference type="EMBL" id="BNJQ01000002">
    <property type="protein sequence ID" value="GHP02058.1"/>
    <property type="molecule type" value="Genomic_DNA"/>
</dbReference>
<evidence type="ECO:0000256" key="9">
    <source>
        <dbReference type="ARBA" id="ARBA00022989"/>
    </source>
</evidence>
<dbReference type="PANTHER" id="PTHR20917:SF0">
    <property type="entry name" value="CALCIUM LOAD-ACTIVATED CALCIUM CHANNEL"/>
    <property type="match status" value="1"/>
</dbReference>
<keyword evidence="7" id="KW-0256">Endoplasmic reticulum</keyword>
<evidence type="ECO:0000256" key="2">
    <source>
        <dbReference type="ARBA" id="ARBA00006537"/>
    </source>
</evidence>
<keyword evidence="11" id="KW-0406">Ion transport</keyword>
<dbReference type="AlphaFoldDB" id="A0A830H623"/>
<sequence length="211" mass="22953">MDDLGDDSGVMDSFTRPLYLEAWTIVLVSVGSALFCEALNWLVLYRTSTYKSLAESLKRTSKRLESAKAAAAAASPTSSKGKQASSSKTKKADRFERTMQETSRDLSLVKLKSTVVMTVTLSLMYGVLSASYDGMPVARLPFDPPGFVQGISHRGLVGEDMRDCSMAFLYMLCSMSFKTNIQKALGFAPPRAAQTSMADSIINAAEKAKTR</sequence>
<feature type="compositionally biased region" description="Polar residues" evidence="14">
    <location>
        <begin position="75"/>
        <end position="87"/>
    </location>
</feature>
<keyword evidence="17" id="KW-1185">Reference proteome</keyword>
<evidence type="ECO:0000256" key="5">
    <source>
        <dbReference type="ARBA" id="ARBA00022673"/>
    </source>
</evidence>
<dbReference type="OrthoDB" id="342726at2759"/>
<evidence type="ECO:0000256" key="11">
    <source>
        <dbReference type="ARBA" id="ARBA00023065"/>
    </source>
</evidence>
<comment type="subcellular location">
    <subcellularLocation>
        <location evidence="1">Endoplasmic reticulum membrane</location>
        <topology evidence="1">Multi-pass membrane protein</topology>
    </subcellularLocation>
</comment>
<reference evidence="16" key="1">
    <citation type="submission" date="2020-10" db="EMBL/GenBank/DDBJ databases">
        <title>Unveiling of a novel bifunctional photoreceptor, Dualchrome1, isolated from a cosmopolitan green alga.</title>
        <authorList>
            <person name="Suzuki S."/>
            <person name="Kawachi M."/>
        </authorList>
    </citation>
    <scope>NUCLEOTIDE SEQUENCE</scope>
    <source>
        <strain evidence="16">NIES 2893</strain>
    </source>
</reference>
<comment type="caution">
    <text evidence="16">The sequence shown here is derived from an EMBL/GenBank/DDBJ whole genome shotgun (WGS) entry which is preliminary data.</text>
</comment>
<protein>
    <recommendedName>
        <fullName evidence="18">Calcium load-activated calcium channel</fullName>
    </recommendedName>
</protein>
<proteinExistence type="inferred from homology"/>